<dbReference type="GO" id="GO:0009252">
    <property type="term" value="P:peptidoglycan biosynthetic process"/>
    <property type="evidence" value="ECO:0007669"/>
    <property type="project" value="UniProtKB-UniRule"/>
</dbReference>
<dbReference type="AlphaFoldDB" id="A0A6J4VEU6"/>
<dbReference type="Pfam" id="PF13083">
    <property type="entry name" value="KH_KhpA-B"/>
    <property type="match status" value="1"/>
</dbReference>
<evidence type="ECO:0000256" key="1">
    <source>
        <dbReference type="ARBA" id="ARBA00022490"/>
    </source>
</evidence>
<name>A0A6J4VEU6_9DEIN</name>
<dbReference type="CDD" id="cd22533">
    <property type="entry name" value="KH-II_YlqC-like"/>
    <property type="match status" value="1"/>
</dbReference>
<dbReference type="HAMAP" id="MF_00088">
    <property type="entry name" value="KhpA"/>
    <property type="match status" value="1"/>
</dbReference>
<reference evidence="4" key="1">
    <citation type="submission" date="2020-02" db="EMBL/GenBank/DDBJ databases">
        <authorList>
            <person name="Meier V. D."/>
        </authorList>
    </citation>
    <scope>NUCLEOTIDE SEQUENCE</scope>
    <source>
        <strain evidence="4">AVDCRST_MAG86</strain>
    </source>
</reference>
<dbReference type="PROSITE" id="PS50084">
    <property type="entry name" value="KH_TYPE_1"/>
    <property type="match status" value="1"/>
</dbReference>
<dbReference type="EMBL" id="CADCWP010000205">
    <property type="protein sequence ID" value="CAA9577404.1"/>
    <property type="molecule type" value="Genomic_DNA"/>
</dbReference>
<dbReference type="InterPro" id="IPR015946">
    <property type="entry name" value="KH_dom-like_a/b"/>
</dbReference>
<evidence type="ECO:0000256" key="2">
    <source>
        <dbReference type="ARBA" id="ARBA00022884"/>
    </source>
</evidence>
<dbReference type="GO" id="GO:0005737">
    <property type="term" value="C:cytoplasm"/>
    <property type="evidence" value="ECO:0007669"/>
    <property type="project" value="UniProtKB-SubCell"/>
</dbReference>
<keyword evidence="3" id="KW-0143">Chaperone</keyword>
<dbReference type="PANTHER" id="PTHR34654:SF1">
    <property type="entry name" value="RNA-BINDING PROTEIN KHPA"/>
    <property type="match status" value="1"/>
</dbReference>
<dbReference type="PANTHER" id="PTHR34654">
    <property type="entry name" value="UPF0109 PROTEIN SCO5592"/>
    <property type="match status" value="1"/>
</dbReference>
<dbReference type="SUPFAM" id="SSF54814">
    <property type="entry name" value="Prokaryotic type KH domain (KH-domain type II)"/>
    <property type="match status" value="1"/>
</dbReference>
<keyword evidence="3" id="KW-0133">Cell shape</keyword>
<dbReference type="GO" id="GO:0071555">
    <property type="term" value="P:cell wall organization"/>
    <property type="evidence" value="ECO:0007669"/>
    <property type="project" value="UniProtKB-KW"/>
</dbReference>
<accession>A0A6J4VEU6</accession>
<dbReference type="GO" id="GO:0008360">
    <property type="term" value="P:regulation of cell shape"/>
    <property type="evidence" value="ECO:0007669"/>
    <property type="project" value="UniProtKB-KW"/>
</dbReference>
<dbReference type="InterPro" id="IPR020627">
    <property type="entry name" value="KhpA"/>
</dbReference>
<keyword evidence="3" id="KW-0961">Cell wall biogenesis/degradation</keyword>
<comment type="function">
    <text evidence="3">A probable RNA chaperone. Forms a complex with KhpB which binds to cellular RNA and controls its expression. Plays a role in peptidoglycan (PG) homeostasis and cell length regulation.</text>
</comment>
<dbReference type="GO" id="GO:0003723">
    <property type="term" value="F:RNA binding"/>
    <property type="evidence" value="ECO:0007669"/>
    <property type="project" value="UniProtKB-UniRule"/>
</dbReference>
<comment type="subcellular location">
    <subcellularLocation>
        <location evidence="3">Cytoplasm</location>
    </subcellularLocation>
</comment>
<keyword evidence="2 3" id="KW-0694">RNA-binding</keyword>
<evidence type="ECO:0000256" key="3">
    <source>
        <dbReference type="HAMAP-Rule" id="MF_00088"/>
    </source>
</evidence>
<organism evidence="4">
    <name type="scientific">uncultured Truepera sp</name>
    <dbReference type="NCBI Taxonomy" id="543023"/>
    <lineage>
        <taxon>Bacteria</taxon>
        <taxon>Thermotogati</taxon>
        <taxon>Deinococcota</taxon>
        <taxon>Deinococci</taxon>
        <taxon>Trueperales</taxon>
        <taxon>Trueperaceae</taxon>
        <taxon>Truepera</taxon>
        <taxon>environmental samples</taxon>
    </lineage>
</organism>
<evidence type="ECO:0000313" key="4">
    <source>
        <dbReference type="EMBL" id="CAA9577404.1"/>
    </source>
</evidence>
<comment type="subunit">
    <text evidence="3">Forms a complex with KhpB.</text>
</comment>
<keyword evidence="1 3" id="KW-0963">Cytoplasm</keyword>
<dbReference type="Gene3D" id="3.30.300.20">
    <property type="match status" value="1"/>
</dbReference>
<protein>
    <recommendedName>
        <fullName evidence="3">RNA-binding protein KhpA</fullName>
    </recommendedName>
    <alternativeName>
        <fullName evidence="3">KH-domain protein A</fullName>
    </alternativeName>
</protein>
<gene>
    <name evidence="3" type="primary">khpA</name>
    <name evidence="4" type="ORF">AVDCRST_MAG86-2406</name>
</gene>
<sequence length="77" mass="8421">MVTELVAFVVQNLVSEPERLEITTREGAQGLFIEIRCAPEDAGRIIGRGGRTINSIRTLARAASEGQERVEVQLSNP</sequence>
<dbReference type="InterPro" id="IPR009019">
    <property type="entry name" value="KH_sf_prok-type"/>
</dbReference>
<comment type="similarity">
    <text evidence="3">Belongs to the KhpA RNA-binding protein family.</text>
</comment>
<proteinExistence type="inferred from homology"/>